<dbReference type="OrthoDB" id="387657at2759"/>
<gene>
    <name evidence="2" type="primary">NSMA</name>
</gene>
<organism evidence="2">
    <name type="scientific">Lepeophtheirus salmonis</name>
    <name type="common">Salmon louse</name>
    <name type="synonym">Caligus salmonis</name>
    <dbReference type="NCBI Taxonomy" id="72036"/>
    <lineage>
        <taxon>Eukaryota</taxon>
        <taxon>Metazoa</taxon>
        <taxon>Ecdysozoa</taxon>
        <taxon>Arthropoda</taxon>
        <taxon>Crustacea</taxon>
        <taxon>Multicrustacea</taxon>
        <taxon>Hexanauplia</taxon>
        <taxon>Copepoda</taxon>
        <taxon>Siphonostomatoida</taxon>
        <taxon>Caligidae</taxon>
        <taxon>Lepeophtheirus</taxon>
    </lineage>
</organism>
<reference evidence="2" key="1">
    <citation type="submission" date="2010-03" db="EMBL/GenBank/DDBJ databases">
        <title>Lepeophtheirus salmonis ESTs and full-length cDNAs.</title>
        <authorList>
            <person name="Yasuike M."/>
            <person name="von Schalburg K."/>
            <person name="Cooper G."/>
            <person name="Leong J."/>
            <person name="Jones S.R.M."/>
            <person name="Koop B.F."/>
        </authorList>
    </citation>
    <scope>NUCLEOTIDE SEQUENCE</scope>
    <source>
        <tissue evidence="2">Whole</tissue>
    </source>
</reference>
<dbReference type="InterPro" id="IPR036691">
    <property type="entry name" value="Endo/exonu/phosph_ase_sf"/>
</dbReference>
<feature type="transmembrane region" description="Helical" evidence="1">
    <location>
        <begin position="58"/>
        <end position="80"/>
    </location>
</feature>
<sequence length="372" mass="42379">MKGPSYNKNLPQYSYCSINNQMTEEDDANSINSREDDNNILIYGPLVYCFHCIHNKRIICYVLLTIGLLFAIFSTVFVLVNQNNHIRPVGKSIQLKIYSLNNWAIPGNQDKEERLKELRTVLRNESFDIFILQGLWMEYDHTSIREALPSDKSMTDFRELANSNICDGRLTRGGCSGLSIVYKNNGTTKRSSSFDLYTYRGSIFTTDGTLGKGIGRLRLKIQDFIVEIFTTHVHDSEVYYQDLQTRELMSYVSKSPADLIILGAALQSTPNERGYRNIMTYDATAKISNTAQKYFQSNWNDPNAHGTFNMPQNKFTPKGNVPKITDFAFAASALDYSVSVIQFYNPIFEKKYPFNVSLSNHEVIGLDIKVEA</sequence>
<dbReference type="EMBL" id="BT120523">
    <property type="protein sequence ID" value="ADD24163.1"/>
    <property type="molecule type" value="mRNA"/>
</dbReference>
<keyword evidence="1" id="KW-1133">Transmembrane helix</keyword>
<accession>D3PFW7</accession>
<evidence type="ECO:0000313" key="2">
    <source>
        <dbReference type="EMBL" id="ADD24163.1"/>
    </source>
</evidence>
<keyword evidence="1" id="KW-0472">Membrane</keyword>
<name>D3PFW7_LEPSM</name>
<evidence type="ECO:0000256" key="1">
    <source>
        <dbReference type="SAM" id="Phobius"/>
    </source>
</evidence>
<keyword evidence="1" id="KW-0812">Transmembrane</keyword>
<dbReference type="SUPFAM" id="SSF56219">
    <property type="entry name" value="DNase I-like"/>
    <property type="match status" value="1"/>
</dbReference>
<proteinExistence type="evidence at transcript level"/>
<protein>
    <submittedName>
        <fullName evidence="2">Sphingomyelin phosphodiesterase 2</fullName>
    </submittedName>
</protein>
<dbReference type="Gene3D" id="3.60.10.10">
    <property type="entry name" value="Endonuclease/exonuclease/phosphatase"/>
    <property type="match status" value="1"/>
</dbReference>
<dbReference type="AlphaFoldDB" id="D3PFW7"/>